<feature type="domain" description="Helix-turn-helix type 11" evidence="4">
    <location>
        <begin position="4"/>
        <end position="61"/>
    </location>
</feature>
<evidence type="ECO:0000313" key="5">
    <source>
        <dbReference type="EMBL" id="QDP41824.1"/>
    </source>
</evidence>
<evidence type="ECO:0000259" key="3">
    <source>
        <dbReference type="Pfam" id="PF05043"/>
    </source>
</evidence>
<keyword evidence="6" id="KW-1185">Reference proteome</keyword>
<organism evidence="5 6">
    <name type="scientific">Radiobacillus deserti</name>
    <dbReference type="NCBI Taxonomy" id="2594883"/>
    <lineage>
        <taxon>Bacteria</taxon>
        <taxon>Bacillati</taxon>
        <taxon>Bacillota</taxon>
        <taxon>Bacilli</taxon>
        <taxon>Bacillales</taxon>
        <taxon>Bacillaceae</taxon>
        <taxon>Radiobacillus</taxon>
    </lineage>
</organism>
<dbReference type="InterPro" id="IPR036388">
    <property type="entry name" value="WH-like_DNA-bd_sf"/>
</dbReference>
<dbReference type="Pfam" id="PF05043">
    <property type="entry name" value="Mga"/>
    <property type="match status" value="1"/>
</dbReference>
<dbReference type="SUPFAM" id="SSF46785">
    <property type="entry name" value="Winged helix' DNA-binding domain"/>
    <property type="match status" value="2"/>
</dbReference>
<sequence length="171" mass="20014">MNSRLTTILQELMASDTIVTSDHLARKVEVTSRTIRDDLKQLDHLLSSYGASIRSIRGKGYELEVENEHQFRKFLQETFQEKHDTESFQPNLPEERVKYLIKRLLLAEDYLKLDDLSDEIHISKSTIQNDLKSVKEILSEYGITLEKRPNYGLKIKGSEVKLRFCMSEIYF</sequence>
<protein>
    <submittedName>
        <fullName evidence="5">HTH domain-containing protein</fullName>
    </submittedName>
</protein>
<feature type="domain" description="Mga helix-turn-helix" evidence="3">
    <location>
        <begin position="87"/>
        <end position="170"/>
    </location>
</feature>
<dbReference type="PANTHER" id="PTHR30185">
    <property type="entry name" value="CRYPTIC BETA-GLUCOSIDE BGL OPERON ANTITERMINATOR"/>
    <property type="match status" value="1"/>
</dbReference>
<accession>A0A516KK99</accession>
<dbReference type="EMBL" id="CP041666">
    <property type="protein sequence ID" value="QDP41824.1"/>
    <property type="molecule type" value="Genomic_DNA"/>
</dbReference>
<reference evidence="5 6" key="1">
    <citation type="submission" date="2019-07" db="EMBL/GenBank/DDBJ databases">
        <authorList>
            <person name="Li J."/>
        </authorList>
    </citation>
    <scope>NUCLEOTIDE SEQUENCE [LARGE SCALE GENOMIC DNA]</scope>
    <source>
        <strain evidence="5 6">TKL69</strain>
    </source>
</reference>
<dbReference type="InterPro" id="IPR036390">
    <property type="entry name" value="WH_DNA-bd_sf"/>
</dbReference>
<dbReference type="InterPro" id="IPR013196">
    <property type="entry name" value="HTH_11"/>
</dbReference>
<dbReference type="InterPro" id="IPR007737">
    <property type="entry name" value="Mga_HTH"/>
</dbReference>
<dbReference type="Pfam" id="PF08279">
    <property type="entry name" value="HTH_11"/>
    <property type="match status" value="1"/>
</dbReference>
<gene>
    <name evidence="5" type="ORF">FN924_17590</name>
</gene>
<dbReference type="OrthoDB" id="3710983at2"/>
<dbReference type="KEGG" id="aqt:FN924_17590"/>
<dbReference type="AlphaFoldDB" id="A0A516KK99"/>
<keyword evidence="2" id="KW-0804">Transcription</keyword>
<dbReference type="InterPro" id="IPR050661">
    <property type="entry name" value="BglG_antiterminators"/>
</dbReference>
<dbReference type="Gene3D" id="1.10.10.10">
    <property type="entry name" value="Winged helix-like DNA-binding domain superfamily/Winged helix DNA-binding domain"/>
    <property type="match status" value="2"/>
</dbReference>
<dbReference type="RefSeq" id="WP_143896746.1">
    <property type="nucleotide sequence ID" value="NZ_CP041666.1"/>
</dbReference>
<evidence type="ECO:0000256" key="2">
    <source>
        <dbReference type="ARBA" id="ARBA00023163"/>
    </source>
</evidence>
<dbReference type="Proteomes" id="UP000315215">
    <property type="component" value="Chromosome"/>
</dbReference>
<evidence type="ECO:0000256" key="1">
    <source>
        <dbReference type="ARBA" id="ARBA00023015"/>
    </source>
</evidence>
<evidence type="ECO:0000313" key="6">
    <source>
        <dbReference type="Proteomes" id="UP000315215"/>
    </source>
</evidence>
<dbReference type="PANTHER" id="PTHR30185:SF13">
    <property type="entry name" value="LICABCH OPERON REGULATOR-RELATED"/>
    <property type="match status" value="1"/>
</dbReference>
<proteinExistence type="predicted"/>
<keyword evidence="1" id="KW-0805">Transcription regulation</keyword>
<name>A0A516KK99_9BACI</name>
<evidence type="ECO:0000259" key="4">
    <source>
        <dbReference type="Pfam" id="PF08279"/>
    </source>
</evidence>